<feature type="compositionally biased region" description="Basic and acidic residues" evidence="2">
    <location>
        <begin position="1"/>
        <end position="18"/>
    </location>
</feature>
<dbReference type="PANTHER" id="PTHR34707">
    <property type="entry name" value="VIMENTIN-TYPE INTERMEDIATE FILAMENT-ASSOCIATED COILED-COIL PROTEIN"/>
    <property type="match status" value="1"/>
</dbReference>
<name>A0ABP1CTT0_9APHY</name>
<keyword evidence="4" id="KW-1185">Reference proteome</keyword>
<feature type="compositionally biased region" description="Polar residues" evidence="2">
    <location>
        <begin position="128"/>
        <end position="143"/>
    </location>
</feature>
<feature type="region of interest" description="Disordered" evidence="2">
    <location>
        <begin position="605"/>
        <end position="626"/>
    </location>
</feature>
<organism evidence="3 4">
    <name type="scientific">Somion occarium</name>
    <dbReference type="NCBI Taxonomy" id="3059160"/>
    <lineage>
        <taxon>Eukaryota</taxon>
        <taxon>Fungi</taxon>
        <taxon>Dikarya</taxon>
        <taxon>Basidiomycota</taxon>
        <taxon>Agaricomycotina</taxon>
        <taxon>Agaricomycetes</taxon>
        <taxon>Polyporales</taxon>
        <taxon>Cerrenaceae</taxon>
        <taxon>Somion</taxon>
    </lineage>
</organism>
<evidence type="ECO:0000256" key="2">
    <source>
        <dbReference type="SAM" id="MobiDB-lite"/>
    </source>
</evidence>
<feature type="region of interest" description="Disordered" evidence="2">
    <location>
        <begin position="272"/>
        <end position="337"/>
    </location>
</feature>
<feature type="compositionally biased region" description="Low complexity" evidence="2">
    <location>
        <begin position="1046"/>
        <end position="1081"/>
    </location>
</feature>
<feature type="region of interest" description="Disordered" evidence="2">
    <location>
        <begin position="352"/>
        <end position="371"/>
    </location>
</feature>
<feature type="region of interest" description="Disordered" evidence="2">
    <location>
        <begin position="957"/>
        <end position="1140"/>
    </location>
</feature>
<accession>A0ABP1CTT0</accession>
<feature type="coiled-coil region" evidence="1">
    <location>
        <begin position="481"/>
        <end position="596"/>
    </location>
</feature>
<feature type="compositionally biased region" description="Polar residues" evidence="2">
    <location>
        <begin position="957"/>
        <end position="968"/>
    </location>
</feature>
<feature type="compositionally biased region" description="Low complexity" evidence="2">
    <location>
        <begin position="72"/>
        <end position="82"/>
    </location>
</feature>
<feature type="compositionally biased region" description="Polar residues" evidence="2">
    <location>
        <begin position="1014"/>
        <end position="1033"/>
    </location>
</feature>
<evidence type="ECO:0000256" key="1">
    <source>
        <dbReference type="SAM" id="Coils"/>
    </source>
</evidence>
<feature type="coiled-coil region" evidence="1">
    <location>
        <begin position="883"/>
        <end position="952"/>
    </location>
</feature>
<feature type="region of interest" description="Disordered" evidence="2">
    <location>
        <begin position="205"/>
        <end position="257"/>
    </location>
</feature>
<evidence type="ECO:0000313" key="3">
    <source>
        <dbReference type="EMBL" id="CAL1698084.1"/>
    </source>
</evidence>
<dbReference type="Proteomes" id="UP001497453">
    <property type="component" value="Chromosome 10"/>
</dbReference>
<proteinExistence type="predicted"/>
<sequence length="1140" mass="127089">MDGVYERHPNLSVFHEDTSEVPFPSPSPPPSPSKRKGLLKRISTNPFAEHETGSQPSSLRIPIGLPKKVKSSIHSTSSGSEISLHRSPDTAFHPSEDTARPSTDSARPPNTPVTESRLGSLRAILKPGNSSAGSESLQRSTDPTARPYEDLSRPSTDAAHPPLTPITESKFASIRSILKPGNTPGTGQSVRFFSRDAYKVITPDISSASEMEDPSIMNRLRRGPVGRPSAQEVFSPPQAPPTPISPTGAESLMLPVPPPELGNIFDLSSDKELPTIPATGGTSLLDSAIEISEAEDRGTDLAIDHSPEQPEHAITPFKDILQSNTGRSTPTHDRSQSFSFGQTVFHSLVAQSTPSDSVKDHGKPFNGNRNRALSDTVFHSMVQSPPSTATDSKQPEADINDTSTALVVMGSPEKEKDPFGAHATTYYTPGTMLPPSPPISTHTRKASREEDIIWSLRTQLALQSELCAQYELDLGARDELVQTLNARLTESERECERRKNVVRNWRKRVSELEKCVRGLEEEVDRSREESMERSVMDEASGEALRMLHRRIGDLEREKADTDRRENEMREELQVKLAELENVKNELKRRDQSERELKAGIRAAKEEMESMGGQRQSQAQSEEQQHELKTLLAKSEEHDAAVVAWEEERTALLAADDALRRDHLDLQQQLTDAREEIVRKEEEIAVLRSELEAQWKHTEKSGEQLEKLGRERDALKSEVDTLNERISSMELEWNENENRKAEVESELQEAWNAREELEREKEELESHLRSEEEHADELTRALQEREDRVTELTQERQYAMDSVNRLQESIRQRDTEIASYTSRIRERELEVEELHEEISRIKREHARTVDEQSRKISEVVAREVEARANMEHMLRGKAETDVMQDTLKDRVTSLQQEVEKLRRQVHELQQESADKEVKLAQLAKQRAQDKEDLQGLNIALDSKQQELELLKRRVATRGSANNTPATTSKAPFRRESSIFGTPSVSRPPSVLSDSGSITKERKLSDPPSAAGKTTLARSVRQNASASTVGSSTTQKRVEGSMGPPPLRRASSLAQSTTSSATPTRIPSTGSSTFTRSTSVTPTAKAVAARRGSMSHVPSRLKPGISSRESLKAHSVSSVSEEDEKENISTPVSKPQRRMVPA</sequence>
<keyword evidence="1" id="KW-0175">Coiled coil</keyword>
<reference evidence="4" key="1">
    <citation type="submission" date="2024-04" db="EMBL/GenBank/DDBJ databases">
        <authorList>
            <person name="Shaw F."/>
            <person name="Minotto A."/>
        </authorList>
    </citation>
    <scope>NUCLEOTIDE SEQUENCE [LARGE SCALE GENOMIC DNA]</scope>
</reference>
<feature type="region of interest" description="Disordered" evidence="2">
    <location>
        <begin position="1"/>
        <end position="171"/>
    </location>
</feature>
<feature type="compositionally biased region" description="Basic and acidic residues" evidence="2">
    <location>
        <begin position="83"/>
        <end position="99"/>
    </location>
</feature>
<protein>
    <submittedName>
        <fullName evidence="3">Uncharacterized protein</fullName>
    </submittedName>
</protein>
<evidence type="ECO:0000313" key="4">
    <source>
        <dbReference type="Proteomes" id="UP001497453"/>
    </source>
</evidence>
<feature type="compositionally biased region" description="Basic and acidic residues" evidence="2">
    <location>
        <begin position="294"/>
        <end position="311"/>
    </location>
</feature>
<feature type="compositionally biased region" description="Pro residues" evidence="2">
    <location>
        <begin position="23"/>
        <end position="32"/>
    </location>
</feature>
<feature type="coiled-coil region" evidence="1">
    <location>
        <begin position="655"/>
        <end position="850"/>
    </location>
</feature>
<gene>
    <name evidence="3" type="ORF">GFSPODELE1_LOCUS1992</name>
</gene>
<dbReference type="EMBL" id="OZ037953">
    <property type="protein sequence ID" value="CAL1698084.1"/>
    <property type="molecule type" value="Genomic_DNA"/>
</dbReference>
<feature type="compositionally biased region" description="Polar residues" evidence="2">
    <location>
        <begin position="977"/>
        <end position="996"/>
    </location>
</feature>
<dbReference type="PANTHER" id="PTHR34707:SF1">
    <property type="entry name" value="VIMENTIN-TYPE INTERMEDIATE FILAMENT-ASSOCIATED COILED-COIL PROTEIN"/>
    <property type="match status" value="1"/>
</dbReference>